<dbReference type="EMBL" id="CBSX010000036">
    <property type="protein sequence ID" value="CDH04497.1"/>
    <property type="molecule type" value="Genomic_DNA"/>
</dbReference>
<evidence type="ECO:0000313" key="1">
    <source>
        <dbReference type="EMBL" id="CDH04497.1"/>
    </source>
</evidence>
<sequence>MPLLEVMDTTQYQVKETYLTYRIASLKTAVSNVTINHYIQITNVIVSIQLKNTNKCSINTLLIKIYI</sequence>
<proteinExistence type="predicted"/>
<accession>A0A077NQU5</accession>
<comment type="caution">
    <text evidence="1">The sequence shown here is derived from an EMBL/GenBank/DDBJ whole genome shotgun (WGS) entry which is preliminary data.</text>
</comment>
<dbReference type="Proteomes" id="UP000028483">
    <property type="component" value="Unassembled WGS sequence"/>
</dbReference>
<gene>
    <name evidence="1" type="ORF">XBO1_1300071</name>
</gene>
<reference evidence="1" key="1">
    <citation type="submission" date="2013-07" db="EMBL/GenBank/DDBJ databases">
        <title>Sub-species coevolution in mutualistic symbiosis.</title>
        <authorList>
            <person name="Murfin K."/>
            <person name="Klassen J."/>
            <person name="Lee M."/>
            <person name="Forst S."/>
            <person name="Stock P."/>
            <person name="Goodrich-Blair H."/>
        </authorList>
    </citation>
    <scope>NUCLEOTIDE SEQUENCE [LARGE SCALE GENOMIC DNA]</scope>
    <source>
        <strain evidence="1">Oregonense</strain>
    </source>
</reference>
<dbReference type="AlphaFoldDB" id="A0A077NQU5"/>
<name>A0A077NQU5_XENBV</name>
<organism evidence="1">
    <name type="scientific">Xenorhabdus bovienii str. oregonense</name>
    <dbReference type="NCBI Taxonomy" id="1398202"/>
    <lineage>
        <taxon>Bacteria</taxon>
        <taxon>Pseudomonadati</taxon>
        <taxon>Pseudomonadota</taxon>
        <taxon>Gammaproteobacteria</taxon>
        <taxon>Enterobacterales</taxon>
        <taxon>Morganellaceae</taxon>
        <taxon>Xenorhabdus</taxon>
    </lineage>
</organism>
<protein>
    <submittedName>
        <fullName evidence="1">Uncharacterized protein</fullName>
    </submittedName>
</protein>
<dbReference type="HOGENOM" id="CLU_2811463_0_0_6"/>